<organism evidence="1 2">
    <name type="scientific">Alicycliphilus denitrificans</name>
    <dbReference type="NCBI Taxonomy" id="179636"/>
    <lineage>
        <taxon>Bacteria</taxon>
        <taxon>Pseudomonadati</taxon>
        <taxon>Pseudomonadota</taxon>
        <taxon>Betaproteobacteria</taxon>
        <taxon>Burkholderiales</taxon>
        <taxon>Comamonadaceae</taxon>
        <taxon>Alicycliphilus</taxon>
    </lineage>
</organism>
<accession>A0A858ZP21</accession>
<sequence length="206" mass="22582">MKINIRGRRAYLYRRRWVPVGPGVPHGYPAEDYVGAIDADAESIPAQLLQLLSEAEQEQLHDKVLRPAAQARAARERRALDPQWRIAEATRLLSEAAQLSQERRVLRSTLAPALQALDAIRLADSAPIRPPQPVPAASDRMAEALAAVKAAAAAVRDGAYGHAPAEGARSTRTYRLWSELTEALDGSRQSLLRALQEKGFVKARKA</sequence>
<reference evidence="1 2" key="1">
    <citation type="submission" date="2020-05" db="EMBL/GenBank/DDBJ databases">
        <title>Complete genome sequence of Alicycliphilus denitrificans DP3.</title>
        <authorList>
            <person name="Chen X."/>
        </authorList>
    </citation>
    <scope>NUCLEOTIDE SEQUENCE [LARGE SCALE GENOMIC DNA]</scope>
    <source>
        <strain evidence="1 2">DP3</strain>
    </source>
</reference>
<name>A0A858ZP21_9BURK</name>
<evidence type="ECO:0000313" key="1">
    <source>
        <dbReference type="EMBL" id="QKD42527.1"/>
    </source>
</evidence>
<protein>
    <submittedName>
        <fullName evidence="1">Uncharacterized protein</fullName>
    </submittedName>
</protein>
<dbReference type="AlphaFoldDB" id="A0A858ZP21"/>
<evidence type="ECO:0000313" key="2">
    <source>
        <dbReference type="Proteomes" id="UP000500755"/>
    </source>
</evidence>
<dbReference type="Proteomes" id="UP000500755">
    <property type="component" value="Chromosome"/>
</dbReference>
<dbReference type="RefSeq" id="WP_168727618.1">
    <property type="nucleotide sequence ID" value="NZ_CP051298.1"/>
</dbReference>
<gene>
    <name evidence="1" type="ORF">HF896_02410</name>
</gene>
<dbReference type="EMBL" id="CP051298">
    <property type="protein sequence ID" value="QKD42527.1"/>
    <property type="molecule type" value="Genomic_DNA"/>
</dbReference>
<proteinExistence type="predicted"/>